<dbReference type="Pfam" id="PF06110">
    <property type="entry name" value="TXD17-like_Trx"/>
    <property type="match status" value="1"/>
</dbReference>
<dbReference type="GO" id="GO:0047134">
    <property type="term" value="F:protein-disulfide reductase [NAD(P)H] activity"/>
    <property type="evidence" value="ECO:0007669"/>
    <property type="project" value="InterPro"/>
</dbReference>
<dbReference type="Ensembl" id="ENSVURT00010035584.1">
    <property type="protein sequence ID" value="ENSVURP00010031240.1"/>
    <property type="gene ID" value="ENSVURG00010023902.1"/>
</dbReference>
<comment type="similarity">
    <text evidence="1">Belongs to the thioredoxin family.</text>
</comment>
<dbReference type="STRING" id="29139.ENSVURP00010031240"/>
<dbReference type="PANTHER" id="PTHR12452:SF0">
    <property type="entry name" value="THIOREDOXIN DOMAIN-CONTAINING PROTEIN 17"/>
    <property type="match status" value="1"/>
</dbReference>
<evidence type="ECO:0000313" key="5">
    <source>
        <dbReference type="Proteomes" id="UP000314987"/>
    </source>
</evidence>
<evidence type="ECO:0000313" key="4">
    <source>
        <dbReference type="Ensembl" id="ENSVURP00010031240.1"/>
    </source>
</evidence>
<reference evidence="4" key="2">
    <citation type="submission" date="2025-08" db="UniProtKB">
        <authorList>
            <consortium name="Ensembl"/>
        </authorList>
    </citation>
    <scope>IDENTIFICATION</scope>
</reference>
<dbReference type="GO" id="GO:0005829">
    <property type="term" value="C:cytosol"/>
    <property type="evidence" value="ECO:0007669"/>
    <property type="project" value="TreeGrafter"/>
</dbReference>
<reference evidence="4" key="3">
    <citation type="submission" date="2025-09" db="UniProtKB">
        <authorList>
            <consortium name="Ensembl"/>
        </authorList>
    </citation>
    <scope>IDENTIFICATION</scope>
</reference>
<protein>
    <recommendedName>
        <fullName evidence="2">Thioredoxin domain-containing protein 17</fullName>
    </recommendedName>
</protein>
<dbReference type="GeneTree" id="ENSGT01150000290344"/>
<feature type="domain" description="Thioredoxin" evidence="3">
    <location>
        <begin position="10"/>
        <end position="68"/>
    </location>
</feature>
<dbReference type="PANTHER" id="PTHR12452">
    <property type="entry name" value="42-9-9 PROTEIN-RELATED"/>
    <property type="match status" value="1"/>
</dbReference>
<dbReference type="AlphaFoldDB" id="A0A4X2MC97"/>
<accession>A0A4X2MC97</accession>
<evidence type="ECO:0000256" key="2">
    <source>
        <dbReference type="ARBA" id="ARBA00016949"/>
    </source>
</evidence>
<dbReference type="InterPro" id="IPR010357">
    <property type="entry name" value="TXNDC17_dom"/>
</dbReference>
<name>A0A4X2MC97_VOMUR</name>
<proteinExistence type="inferred from homology"/>
<dbReference type="Gene3D" id="3.40.30.10">
    <property type="entry name" value="Glutaredoxin"/>
    <property type="match status" value="1"/>
</dbReference>
<reference evidence="5" key="1">
    <citation type="submission" date="2018-12" db="EMBL/GenBank/DDBJ databases">
        <authorList>
            <person name="Yazar S."/>
        </authorList>
    </citation>
    <scope>NUCLEOTIDE SEQUENCE [LARGE SCALE GENOMIC DNA]</scope>
</reference>
<dbReference type="InterPro" id="IPR036249">
    <property type="entry name" value="Thioredoxin-like_sf"/>
</dbReference>
<evidence type="ECO:0000256" key="1">
    <source>
        <dbReference type="ARBA" id="ARBA00008987"/>
    </source>
</evidence>
<sequence>MAHYEEVRVSGFCDFCGAVEEQRDKSIFVYFTGNKDAEGRSWCPDCVQAETVVLEALKHIPEKADFLDNFLKNYI</sequence>
<dbReference type="SUPFAM" id="SSF52833">
    <property type="entry name" value="Thioredoxin-like"/>
    <property type="match status" value="1"/>
</dbReference>
<dbReference type="Proteomes" id="UP000314987">
    <property type="component" value="Unassembled WGS sequence"/>
</dbReference>
<organism evidence="4 5">
    <name type="scientific">Vombatus ursinus</name>
    <name type="common">Common wombat</name>
    <dbReference type="NCBI Taxonomy" id="29139"/>
    <lineage>
        <taxon>Eukaryota</taxon>
        <taxon>Metazoa</taxon>
        <taxon>Chordata</taxon>
        <taxon>Craniata</taxon>
        <taxon>Vertebrata</taxon>
        <taxon>Euteleostomi</taxon>
        <taxon>Mammalia</taxon>
        <taxon>Metatheria</taxon>
        <taxon>Diprotodontia</taxon>
        <taxon>Vombatidae</taxon>
        <taxon>Vombatus</taxon>
    </lineage>
</organism>
<keyword evidence="5" id="KW-1185">Reference proteome</keyword>
<evidence type="ECO:0000259" key="3">
    <source>
        <dbReference type="Pfam" id="PF06110"/>
    </source>
</evidence>
<dbReference type="OMA" id="PXDILEM"/>
<dbReference type="InterPro" id="IPR045108">
    <property type="entry name" value="TXNDC17-like"/>
</dbReference>